<dbReference type="PANTHER" id="PTHR37299:SF1">
    <property type="entry name" value="STAGE 0 SPORULATION PROTEIN A HOMOLOG"/>
    <property type="match status" value="1"/>
</dbReference>
<dbReference type="EMBL" id="JACHCC010000001">
    <property type="protein sequence ID" value="MBB6497911.1"/>
    <property type="molecule type" value="Genomic_DNA"/>
</dbReference>
<dbReference type="AlphaFoldDB" id="A0A7X0MGL7"/>
<dbReference type="Gene3D" id="2.40.50.1020">
    <property type="entry name" value="LytTr DNA-binding domain"/>
    <property type="match status" value="1"/>
</dbReference>
<feature type="modified residue" description="4-aspartylphosphate" evidence="1">
    <location>
        <position position="56"/>
    </location>
</feature>
<accession>A0A7X0MGL7</accession>
<organism evidence="4 5">
    <name type="scientific">Pedobacter cryoconitis</name>
    <dbReference type="NCBI Taxonomy" id="188932"/>
    <lineage>
        <taxon>Bacteria</taxon>
        <taxon>Pseudomonadati</taxon>
        <taxon>Bacteroidota</taxon>
        <taxon>Sphingobacteriia</taxon>
        <taxon>Sphingobacteriales</taxon>
        <taxon>Sphingobacteriaceae</taxon>
        <taxon>Pedobacter</taxon>
    </lineage>
</organism>
<dbReference type="InterPro" id="IPR046947">
    <property type="entry name" value="LytR-like"/>
</dbReference>
<sequence length="254" mass="29156">MMKIVIIEDEKLTAEDLVDVILKLEPDAQLVACLKSVKEAVAYFEKSPSPDLIFSDIQLGDGLSFDIFKMVSISAPIIFCTAYDEYALNAFKTNGIDYILKPFTTLSVAQALNKYHSLRKGFINERVSYHEIFDLFVSKIPQKTASVLVSYKDKIIPVKTADIALFYIESDETRLFTFEHKTYLLNKNLEELERLTGDDFFRVNRQCLVNRKAVRDAAHFFSRKLVINLSVPFKDNITISKEKTPQFLDWLARS</sequence>
<dbReference type="SMART" id="SM00448">
    <property type="entry name" value="REC"/>
    <property type="match status" value="1"/>
</dbReference>
<dbReference type="InterPro" id="IPR011006">
    <property type="entry name" value="CheY-like_superfamily"/>
</dbReference>
<feature type="domain" description="Response regulatory" evidence="2">
    <location>
        <begin position="3"/>
        <end position="116"/>
    </location>
</feature>
<evidence type="ECO:0000259" key="3">
    <source>
        <dbReference type="PROSITE" id="PS50930"/>
    </source>
</evidence>
<keyword evidence="1" id="KW-0597">Phosphoprotein</keyword>
<dbReference type="GO" id="GO:0000156">
    <property type="term" value="F:phosphorelay response regulator activity"/>
    <property type="evidence" value="ECO:0007669"/>
    <property type="project" value="InterPro"/>
</dbReference>
<protein>
    <submittedName>
        <fullName evidence="4">DNA-binding LytR/AlgR family response regulator</fullName>
    </submittedName>
</protein>
<dbReference type="InterPro" id="IPR001789">
    <property type="entry name" value="Sig_transdc_resp-reg_receiver"/>
</dbReference>
<feature type="domain" description="HTH LytTR-type" evidence="3">
    <location>
        <begin position="147"/>
        <end position="215"/>
    </location>
</feature>
<dbReference type="Proteomes" id="UP000521017">
    <property type="component" value="Unassembled WGS sequence"/>
</dbReference>
<evidence type="ECO:0000259" key="2">
    <source>
        <dbReference type="PROSITE" id="PS50110"/>
    </source>
</evidence>
<dbReference type="InterPro" id="IPR007492">
    <property type="entry name" value="LytTR_DNA-bd_dom"/>
</dbReference>
<name>A0A7X0MGL7_9SPHI</name>
<gene>
    <name evidence="4" type="ORF">HDF25_000035</name>
</gene>
<dbReference type="RefSeq" id="WP_260409291.1">
    <property type="nucleotide sequence ID" value="NZ_JACHCC010000001.1"/>
</dbReference>
<dbReference type="Gene3D" id="3.40.50.2300">
    <property type="match status" value="1"/>
</dbReference>
<evidence type="ECO:0000313" key="5">
    <source>
        <dbReference type="Proteomes" id="UP000521017"/>
    </source>
</evidence>
<dbReference type="SMART" id="SM00850">
    <property type="entry name" value="LytTR"/>
    <property type="match status" value="1"/>
</dbReference>
<dbReference type="PANTHER" id="PTHR37299">
    <property type="entry name" value="TRANSCRIPTIONAL REGULATOR-RELATED"/>
    <property type="match status" value="1"/>
</dbReference>
<dbReference type="Pfam" id="PF04397">
    <property type="entry name" value="LytTR"/>
    <property type="match status" value="1"/>
</dbReference>
<reference evidence="4 5" key="1">
    <citation type="submission" date="2020-08" db="EMBL/GenBank/DDBJ databases">
        <title>Genomic Encyclopedia of Type Strains, Phase IV (KMG-V): Genome sequencing to study the core and pangenomes of soil and plant-associated prokaryotes.</title>
        <authorList>
            <person name="Whitman W."/>
        </authorList>
    </citation>
    <scope>NUCLEOTIDE SEQUENCE [LARGE SCALE GENOMIC DNA]</scope>
    <source>
        <strain evidence="4 5">M2T3</strain>
    </source>
</reference>
<comment type="caution">
    <text evidence="4">The sequence shown here is derived from an EMBL/GenBank/DDBJ whole genome shotgun (WGS) entry which is preliminary data.</text>
</comment>
<evidence type="ECO:0000256" key="1">
    <source>
        <dbReference type="PROSITE-ProRule" id="PRU00169"/>
    </source>
</evidence>
<evidence type="ECO:0000313" key="4">
    <source>
        <dbReference type="EMBL" id="MBB6497911.1"/>
    </source>
</evidence>
<dbReference type="PROSITE" id="PS50110">
    <property type="entry name" value="RESPONSE_REGULATORY"/>
    <property type="match status" value="1"/>
</dbReference>
<keyword evidence="4" id="KW-0238">DNA-binding</keyword>
<dbReference type="SUPFAM" id="SSF52172">
    <property type="entry name" value="CheY-like"/>
    <property type="match status" value="1"/>
</dbReference>
<dbReference type="Pfam" id="PF00072">
    <property type="entry name" value="Response_reg"/>
    <property type="match status" value="1"/>
</dbReference>
<proteinExistence type="predicted"/>
<dbReference type="PROSITE" id="PS50930">
    <property type="entry name" value="HTH_LYTTR"/>
    <property type="match status" value="1"/>
</dbReference>
<dbReference type="GO" id="GO:0003677">
    <property type="term" value="F:DNA binding"/>
    <property type="evidence" value="ECO:0007669"/>
    <property type="project" value="UniProtKB-KW"/>
</dbReference>